<dbReference type="Pfam" id="PF08659">
    <property type="entry name" value="KR"/>
    <property type="match status" value="1"/>
</dbReference>
<dbReference type="Proteomes" id="UP000194350">
    <property type="component" value="Unassembled WGS sequence"/>
</dbReference>
<dbReference type="Gene3D" id="1.10.1200.10">
    <property type="entry name" value="ACP-like"/>
    <property type="match status" value="1"/>
</dbReference>
<dbReference type="SMART" id="SM00826">
    <property type="entry name" value="PKS_DH"/>
    <property type="match status" value="1"/>
</dbReference>
<dbReference type="InterPro" id="IPR013154">
    <property type="entry name" value="ADH-like_N"/>
</dbReference>
<dbReference type="EMBL" id="MUBJ01000017">
    <property type="protein sequence ID" value="OTA15277.1"/>
    <property type="molecule type" value="Genomic_DNA"/>
</dbReference>
<dbReference type="SUPFAM" id="SSF50129">
    <property type="entry name" value="GroES-like"/>
    <property type="match status" value="1"/>
</dbReference>
<accession>A0A1Y2S9H6</accession>
<dbReference type="Pfam" id="PF16197">
    <property type="entry name" value="KAsynt_C_assoc"/>
    <property type="match status" value="1"/>
</dbReference>
<dbReference type="InterPro" id="IPR020841">
    <property type="entry name" value="PKS_Beta-ketoAc_synthase_dom"/>
</dbReference>
<dbReference type="InterPro" id="IPR036736">
    <property type="entry name" value="ACP-like_sf"/>
</dbReference>
<feature type="domain" description="Ketosynthase family 3 (KS3)" evidence="10">
    <location>
        <begin position="7"/>
        <end position="436"/>
    </location>
</feature>
<dbReference type="Pfam" id="PF08240">
    <property type="entry name" value="ADH_N"/>
    <property type="match status" value="1"/>
</dbReference>
<evidence type="ECO:0000256" key="4">
    <source>
        <dbReference type="ARBA" id="ARBA00022553"/>
    </source>
</evidence>
<dbReference type="Pfam" id="PF13602">
    <property type="entry name" value="ADH_zinc_N_2"/>
    <property type="match status" value="1"/>
</dbReference>
<dbReference type="PROSITE" id="PS00606">
    <property type="entry name" value="KS3_1"/>
    <property type="match status" value="1"/>
</dbReference>
<feature type="region of interest" description="Disordered" evidence="8">
    <location>
        <begin position="2222"/>
        <end position="2264"/>
    </location>
</feature>
<name>A0A1Y2S9H6_9GAMM</name>
<evidence type="ECO:0000256" key="1">
    <source>
        <dbReference type="ARBA" id="ARBA00005194"/>
    </source>
</evidence>
<keyword evidence="4" id="KW-0597">Phosphoprotein</keyword>
<dbReference type="Pfam" id="PF00109">
    <property type="entry name" value="ketoacyl-synt"/>
    <property type="match status" value="1"/>
</dbReference>
<dbReference type="SUPFAM" id="SSF52151">
    <property type="entry name" value="FabD/lysophospholipase-like"/>
    <property type="match status" value="1"/>
</dbReference>
<dbReference type="CDD" id="cd05274">
    <property type="entry name" value="KR_FAS_SDR_x"/>
    <property type="match status" value="1"/>
</dbReference>
<dbReference type="SUPFAM" id="SSF47336">
    <property type="entry name" value="ACP-like"/>
    <property type="match status" value="1"/>
</dbReference>
<dbReference type="Pfam" id="PF02801">
    <property type="entry name" value="Ketoacyl-synt_C"/>
    <property type="match status" value="1"/>
</dbReference>
<dbReference type="InterPro" id="IPR020807">
    <property type="entry name" value="PKS_DH"/>
</dbReference>
<dbReference type="SMART" id="SM00822">
    <property type="entry name" value="PKS_KR"/>
    <property type="match status" value="1"/>
</dbReference>
<keyword evidence="3" id="KW-0596">Phosphopantetheine</keyword>
<dbReference type="InterPro" id="IPR014031">
    <property type="entry name" value="Ketoacyl_synth_C"/>
</dbReference>
<dbReference type="InterPro" id="IPR049900">
    <property type="entry name" value="PKS_mFAS_DH"/>
</dbReference>
<feature type="region of interest" description="Disordered" evidence="8">
    <location>
        <begin position="439"/>
        <end position="464"/>
    </location>
</feature>
<dbReference type="OrthoDB" id="6437095at2"/>
<evidence type="ECO:0000256" key="8">
    <source>
        <dbReference type="SAM" id="MobiDB-lite"/>
    </source>
</evidence>
<feature type="domain" description="Carrier" evidence="9">
    <location>
        <begin position="2150"/>
        <end position="2225"/>
    </location>
</feature>
<dbReference type="RefSeq" id="WP_086110007.1">
    <property type="nucleotide sequence ID" value="NZ_CAWNGD010000059.1"/>
</dbReference>
<dbReference type="SUPFAM" id="SSF53901">
    <property type="entry name" value="Thiolase-like"/>
    <property type="match status" value="1"/>
</dbReference>
<dbReference type="InterPro" id="IPR020806">
    <property type="entry name" value="PKS_PP-bd"/>
</dbReference>
<dbReference type="CDD" id="cd00833">
    <property type="entry name" value="PKS"/>
    <property type="match status" value="1"/>
</dbReference>
<feature type="region of interest" description="N-terminal hotdog fold" evidence="7">
    <location>
        <begin position="1442"/>
        <end position="1569"/>
    </location>
</feature>
<gene>
    <name evidence="12" type="ORF">Xvie_02943</name>
</gene>
<dbReference type="InterPro" id="IPR032821">
    <property type="entry name" value="PKS_assoc"/>
</dbReference>
<comment type="caution">
    <text evidence="12">The sequence shown here is derived from an EMBL/GenBank/DDBJ whole genome shotgun (WGS) entry which is preliminary data.</text>
</comment>
<dbReference type="Gene3D" id="3.40.50.720">
    <property type="entry name" value="NAD(P)-binding Rossmann-like Domain"/>
    <property type="match status" value="2"/>
</dbReference>
<evidence type="ECO:0000259" key="9">
    <source>
        <dbReference type="PROSITE" id="PS50075"/>
    </source>
</evidence>
<evidence type="ECO:0000259" key="11">
    <source>
        <dbReference type="PROSITE" id="PS52019"/>
    </source>
</evidence>
<dbReference type="CDD" id="cd05195">
    <property type="entry name" value="enoyl_red"/>
    <property type="match status" value="1"/>
</dbReference>
<dbReference type="GO" id="GO:0016491">
    <property type="term" value="F:oxidoreductase activity"/>
    <property type="evidence" value="ECO:0007669"/>
    <property type="project" value="InterPro"/>
</dbReference>
<evidence type="ECO:0000313" key="13">
    <source>
        <dbReference type="Proteomes" id="UP000194350"/>
    </source>
</evidence>
<dbReference type="InterPro" id="IPR020843">
    <property type="entry name" value="ER"/>
</dbReference>
<reference evidence="12 13" key="1">
    <citation type="submission" date="2016-10" db="EMBL/GenBank/DDBJ databases">
        <title>Systematic genetic and metabolomic analysis of Xenorhabdus and Photorhabdus spp., highlights the requirements for a dual symbiotic and pathogenic life style.</title>
        <authorList>
            <person name="Tobias N.J."/>
            <person name="Wolff H."/>
            <person name="Djahanschiri B."/>
            <person name="Pidot S.J."/>
            <person name="Stinear T.P."/>
            <person name="Ebersberger I."/>
            <person name="Bode H.B."/>
        </authorList>
    </citation>
    <scope>NUCLEOTIDE SEQUENCE [LARGE SCALE GENOMIC DNA]</scope>
    <source>
        <strain evidence="12 13">DSM 22392</strain>
    </source>
</reference>
<dbReference type="GO" id="GO:0004315">
    <property type="term" value="F:3-oxoacyl-[acyl-carrier-protein] synthase activity"/>
    <property type="evidence" value="ECO:0007669"/>
    <property type="project" value="InterPro"/>
</dbReference>
<dbReference type="InterPro" id="IPR016039">
    <property type="entry name" value="Thiolase-like"/>
</dbReference>
<dbReference type="GO" id="GO:0006633">
    <property type="term" value="P:fatty acid biosynthetic process"/>
    <property type="evidence" value="ECO:0007669"/>
    <property type="project" value="UniProtKB-UniPathway"/>
</dbReference>
<comment type="similarity">
    <text evidence="2">Belongs to the short-chain dehydrogenases/reductases (SDR) family.</text>
</comment>
<comment type="caution">
    <text evidence="7">Lacks conserved residue(s) required for the propagation of feature annotation.</text>
</comment>
<dbReference type="SMART" id="SM00823">
    <property type="entry name" value="PKS_PP"/>
    <property type="match status" value="1"/>
</dbReference>
<evidence type="ECO:0000256" key="5">
    <source>
        <dbReference type="ARBA" id="ARBA00022679"/>
    </source>
</evidence>
<dbReference type="InterPro" id="IPR049552">
    <property type="entry name" value="PKS_DH_N"/>
</dbReference>
<evidence type="ECO:0000256" key="3">
    <source>
        <dbReference type="ARBA" id="ARBA00022450"/>
    </source>
</evidence>
<evidence type="ECO:0000256" key="6">
    <source>
        <dbReference type="ARBA" id="ARBA00023268"/>
    </source>
</evidence>
<evidence type="ECO:0000259" key="10">
    <source>
        <dbReference type="PROSITE" id="PS52004"/>
    </source>
</evidence>
<dbReference type="InterPro" id="IPR014030">
    <property type="entry name" value="Ketoacyl_synth_N"/>
</dbReference>
<dbReference type="STRING" id="351656.Xvie_02943"/>
<dbReference type="Gene3D" id="3.10.129.110">
    <property type="entry name" value="Polyketide synthase dehydratase"/>
    <property type="match status" value="1"/>
</dbReference>
<dbReference type="InterPro" id="IPR014043">
    <property type="entry name" value="Acyl_transferase_dom"/>
</dbReference>
<feature type="region of interest" description="C-terminal hotdog fold" evidence="7">
    <location>
        <begin position="1585"/>
        <end position="1721"/>
    </location>
</feature>
<organism evidence="12 13">
    <name type="scientific">Xenorhabdus vietnamensis</name>
    <dbReference type="NCBI Taxonomy" id="351656"/>
    <lineage>
        <taxon>Bacteria</taxon>
        <taxon>Pseudomonadati</taxon>
        <taxon>Pseudomonadota</taxon>
        <taxon>Gammaproteobacteria</taxon>
        <taxon>Enterobacterales</taxon>
        <taxon>Morganellaceae</taxon>
        <taxon>Xenorhabdus</taxon>
    </lineage>
</organism>
<sequence>MKREYSGNEVAIIGISCRFPHSPDWQSFWQNLLAGRELVSFFSREELLATGVPPEIIDQPNYVPAKAALEDVECFDYGFFGYSQREARKMDPQLRVLHEVSFNAFLDAGISPGASTLNAGVFIGSTLNLARLGQFTAASQDISEMFDVGNYNDPASFAAQIAYRMKLNGPAVHVQTACSTSLSAVHLACKALLAGECSLALAGGACITDPVAGGYLHQDGMILSPDGHCKTFAADGQGTVNGNGVAVVLLKLLEDAIADGDPIHAVIVESGMNNDGDRKVSFEAPSVQGQAEVISRVYQLADIPFSSLGMIEAHGTATVLGDPIEIQALNRVAQELLPPDELNQFRCAVGSVKSNMGHLDSAAGIAGLIKAALSVRFGTIPPSLHFNQPNPHLELDRTPFWVPTQATDWPEQQKIRRAGVSSFGIGGTNVHVLLEQPPETAGEEADMAENRGSENGYSENKDSENGLPIQILPLSAKSPMALAQLTAAYSNHLSVVQIKSSDLAAISHQLQENRTTYPSRAAFVTSNSDDWKQQLDHWSLMDGAYAALEEQVWLFPGQGSQSPEMGLRLAAAYPEFGDIYLGLLDKAAKLLSEEGGIAIDRKTIIGWIKQPETLSTYHLQPILYASQAALGAWLQQVGCRPTALCGFSLGEFAAAAIAGVFSLDEGMELVIARARLMDSMPKGAVFAVSQRAGKKESDGHFTPIFPSTLWCISELSPRTWTLATEEGLVEEAENWLTQQGFTFKRVAVSHAFHTPMVEPAAKAFGELLKNYHLKPAQYAIYSTASGRKIPADEMCDSQYWVKQMLSPVQFGSALKQIEQNHPKSLFAQIGTGMDLLQHARKWLQLNVERISPTLGTQGADHEVKSILQFIAKSWTHGGNIEWAKTHTQPYFTNNKITTTNKIVTDKKIHLPGHAFERDICLPQESSSSLNSASKASTTSTLSSLFFGSHYYGFDWEKANIAVLGSDRKREVMPTTWIICPQVTAREQSLVEALAINSDELKLSEIANLSNTDFSNIYTMLSDWLTQSWLEQGWLKQDRSEQDRLKRQEIKAPAEIDVIITGLLDDLNAQQAQFWAFWLPTALARWSATQNPAPKMRLFFPARQMVAWDRSESLNAEKNQLHGSLLILPEEYPHIATLCIDFKHSDTETVARGLQPWREQDWQGGQFYCFRQAGSGENSSGKDSFWHRRITSRVQKRALSHTLPNISRNSWVLITGANGGMGAAIAEYLARVYHCNLLLLVRQTLPKKRNWQAEIENNTTHASLLQWAVNLEAKGSRVEFIHADLGDYQALDKAFIPVFQLAAHGVGIDYIFHTAGRGEGAMLQMRSEAESLATLAPKVTGTRFLCDNLSRLGNPALLLFSSLGNLLPKEKVGQIAYVAANACLESYAEQVRNKGGKALAIAWDDWAESGMATRSAQQLDQAIKHSSKEIKHSLTEIKYPSETETSGVSVTNISSRNISIWRQRVSATNDWWLDEHRIDESTTVMPAMGMVVLTHRAVSELCIEMQGAFSLQGITIERPLIVADGVDLDIAVVFAETLNTFEIFSGNGEFSHDSWIKHASGKVVPRNDQVIPSDKSLPDQVIQNLFRTTDNIGISPKAALTFGPRWQNVVSVDQTAHDEVLNLLQLPVAYLGEAETSGLHIALLDTATLIASPEDEDVQFAPVSIGGFTQFAPMCDRVKSHVQIQEIGTNRLLQVNIYSEAGNLLVTMDDLLLVDAATALASQAESMQGAGETEIEQSDAELHRVMRLHNDESGGANFAFISRLETRKELGPLDVEIQVKAAGINFKDVLIALGVLPAPVDPTMTFGQEAAGIVTRIGQEVTDIRVGERVMCAGHSCLAEHVVMPQHVVASIPHTLGFQQAAGIPVAFTTAWIALKHAANLKKGQRILIHSAAGGVGMAAMQIALYLGAQVWVTAGSEEKRQLLINMGAQGAANSRTREFGDVFRHELGDRPFDVILNALAGELLEESISLLAPQGRFLELGLRDILQNWQLGLAIFAEGGSFHAVQAGAEHPAYQEAWSEITALFAQEILKPLPTKVYPAKEISEAFQYMAQGKHIGKIVIAMEERSKALSFVEKLQAEGLSNAEGTQIAMAMAALVHQIPLPYVAVSKLPIGSVLEKQLHTQQMLFSTGSALNMSNTASDIVNSSLKGANAEDLLQAMRSMLEGFLGIEGLDVDASFFTLGATSLDLIQFAKRLEQRLERDIPVALLFKAASLRELSKELAPLQSTAEESQTPQSGLGDKRRSLQARRKLRGTASGQESEAND</sequence>
<keyword evidence="6" id="KW-0511">Multifunctional enzyme</keyword>
<dbReference type="InterPro" id="IPR016035">
    <property type="entry name" value="Acyl_Trfase/lysoPLipase"/>
</dbReference>
<dbReference type="InterPro" id="IPR009081">
    <property type="entry name" value="PP-bd_ACP"/>
</dbReference>
<feature type="domain" description="PKS/mFAS DH" evidence="11">
    <location>
        <begin position="1442"/>
        <end position="1721"/>
    </location>
</feature>
<dbReference type="InterPro" id="IPR036291">
    <property type="entry name" value="NAD(P)-bd_dom_sf"/>
</dbReference>
<dbReference type="PROSITE" id="PS50075">
    <property type="entry name" value="CARRIER"/>
    <property type="match status" value="1"/>
</dbReference>
<dbReference type="UniPathway" id="UPA00094"/>
<dbReference type="InterPro" id="IPR001227">
    <property type="entry name" value="Ac_transferase_dom_sf"/>
</dbReference>
<protein>
    <submittedName>
        <fullName evidence="12">Putative polyketide synthase</fullName>
    </submittedName>
</protein>
<dbReference type="PANTHER" id="PTHR43775:SF37">
    <property type="entry name" value="SI:DKEY-61P9.11"/>
    <property type="match status" value="1"/>
</dbReference>
<dbReference type="InterPro" id="IPR042104">
    <property type="entry name" value="PKS_dehydratase_sf"/>
</dbReference>
<dbReference type="GO" id="GO:0004312">
    <property type="term" value="F:fatty acid synthase activity"/>
    <property type="evidence" value="ECO:0007669"/>
    <property type="project" value="TreeGrafter"/>
</dbReference>
<dbReference type="Pfam" id="PF00550">
    <property type="entry name" value="PP-binding"/>
    <property type="match status" value="1"/>
</dbReference>
<dbReference type="PROSITE" id="PS52004">
    <property type="entry name" value="KS3_2"/>
    <property type="match status" value="1"/>
</dbReference>
<feature type="compositionally biased region" description="Polar residues" evidence="8">
    <location>
        <begin position="2224"/>
        <end position="2236"/>
    </location>
</feature>
<proteinExistence type="inferred from homology"/>
<dbReference type="PANTHER" id="PTHR43775">
    <property type="entry name" value="FATTY ACID SYNTHASE"/>
    <property type="match status" value="1"/>
</dbReference>
<evidence type="ECO:0000256" key="2">
    <source>
        <dbReference type="ARBA" id="ARBA00006484"/>
    </source>
</evidence>
<evidence type="ECO:0000313" key="12">
    <source>
        <dbReference type="EMBL" id="OTA15277.1"/>
    </source>
</evidence>
<comment type="pathway">
    <text evidence="1">Lipid metabolism; fatty acid biosynthesis.</text>
</comment>
<dbReference type="FunFam" id="3.40.50.720:FF:000209">
    <property type="entry name" value="Polyketide synthase Pks12"/>
    <property type="match status" value="1"/>
</dbReference>
<dbReference type="InterPro" id="IPR057326">
    <property type="entry name" value="KR_dom"/>
</dbReference>
<dbReference type="SMART" id="SM00825">
    <property type="entry name" value="PKS_KS"/>
    <property type="match status" value="1"/>
</dbReference>
<dbReference type="SMART" id="SM00829">
    <property type="entry name" value="PKS_ER"/>
    <property type="match status" value="1"/>
</dbReference>
<dbReference type="Gene3D" id="3.30.70.250">
    <property type="entry name" value="Malonyl-CoA ACP transacylase, ACP-binding"/>
    <property type="match status" value="1"/>
</dbReference>
<dbReference type="InterPro" id="IPR013968">
    <property type="entry name" value="PKS_KR"/>
</dbReference>
<dbReference type="Gene3D" id="3.30.70.3290">
    <property type="match status" value="1"/>
</dbReference>
<dbReference type="SUPFAM" id="SSF51735">
    <property type="entry name" value="NAD(P)-binding Rossmann-fold domains"/>
    <property type="match status" value="2"/>
</dbReference>
<keyword evidence="5" id="KW-0808">Transferase</keyword>
<dbReference type="Pfam" id="PF00698">
    <property type="entry name" value="Acyl_transf_1"/>
    <property type="match status" value="1"/>
</dbReference>
<dbReference type="InterPro" id="IPR011032">
    <property type="entry name" value="GroES-like_sf"/>
</dbReference>
<dbReference type="Pfam" id="PF21089">
    <property type="entry name" value="PKS_DH_N"/>
    <property type="match status" value="1"/>
</dbReference>
<dbReference type="InterPro" id="IPR018201">
    <property type="entry name" value="Ketoacyl_synth_AS"/>
</dbReference>
<dbReference type="Gene3D" id="3.90.180.10">
    <property type="entry name" value="Medium-chain alcohol dehydrogenases, catalytic domain"/>
    <property type="match status" value="1"/>
</dbReference>
<dbReference type="GO" id="GO:0031177">
    <property type="term" value="F:phosphopantetheine binding"/>
    <property type="evidence" value="ECO:0007669"/>
    <property type="project" value="InterPro"/>
</dbReference>
<dbReference type="InterPro" id="IPR050091">
    <property type="entry name" value="PKS_NRPS_Biosynth_Enz"/>
</dbReference>
<feature type="compositionally biased region" description="Polar residues" evidence="8">
    <location>
        <begin position="2255"/>
        <end position="2264"/>
    </location>
</feature>
<keyword evidence="13" id="KW-1185">Reference proteome</keyword>
<dbReference type="PROSITE" id="PS52019">
    <property type="entry name" value="PKS_MFAS_DH"/>
    <property type="match status" value="1"/>
</dbReference>
<dbReference type="SMART" id="SM00827">
    <property type="entry name" value="PKS_AT"/>
    <property type="match status" value="1"/>
</dbReference>
<evidence type="ECO:0000256" key="7">
    <source>
        <dbReference type="PROSITE-ProRule" id="PRU01363"/>
    </source>
</evidence>
<dbReference type="Gene3D" id="3.40.47.10">
    <property type="match status" value="1"/>
</dbReference>
<dbReference type="Gene3D" id="3.40.366.10">
    <property type="entry name" value="Malonyl-Coenzyme A Acyl Carrier Protein, domain 2"/>
    <property type="match status" value="1"/>
</dbReference>